<dbReference type="Proteomes" id="UP001240250">
    <property type="component" value="Unassembled WGS sequence"/>
</dbReference>
<dbReference type="SUPFAM" id="SSF69572">
    <property type="entry name" value="Activating enzymes of the ubiquitin-like proteins"/>
    <property type="match status" value="1"/>
</dbReference>
<sequence length="348" mass="35179">MRRPAPLQLRPGLPVLPRGDREVQVGLDPRWAVRLVDLPPAEAALWSTVDATTDLTALPARAGDAGADPASVAATVDDLRRAGLTRVPPPGPGTAGPAGADARAWSLLAVDGGGDAVVARRADAVAGVVGLGPTGLGVARHLAVAGVGTLLLDDDAPVSPADVAGTHRWSDVGTPRALAAARALRDAVPGVRVDGDAEPDVVVVVEHHAADPGRAMLLMSAQVPHVPVVVRDADAIVGPVVRPGLDPCLRCLDLHRTDVDPAWPTVLRSLTSARAPAVTEVGVLAGAAAALAAAQVLALLAGTVPALCSASVELALPDLVARERRWATHPACGCVTPPGTTDAGPREA</sequence>
<dbReference type="InterPro" id="IPR035985">
    <property type="entry name" value="Ubiquitin-activating_enz"/>
</dbReference>
<name>A0ABU0GP75_9CELL</name>
<organism evidence="2 3">
    <name type="scientific">Cellulomonas iranensis</name>
    <dbReference type="NCBI Taxonomy" id="76862"/>
    <lineage>
        <taxon>Bacteria</taxon>
        <taxon>Bacillati</taxon>
        <taxon>Actinomycetota</taxon>
        <taxon>Actinomycetes</taxon>
        <taxon>Micrococcales</taxon>
        <taxon>Cellulomonadaceae</taxon>
        <taxon>Cellulomonas</taxon>
    </lineage>
</organism>
<dbReference type="EMBL" id="JAUSVM010000001">
    <property type="protein sequence ID" value="MDQ0426400.1"/>
    <property type="molecule type" value="Genomic_DNA"/>
</dbReference>
<comment type="caution">
    <text evidence="2">The sequence shown here is derived from an EMBL/GenBank/DDBJ whole genome shotgun (WGS) entry which is preliminary data.</text>
</comment>
<accession>A0ABU0GP75</accession>
<dbReference type="RefSeq" id="WP_156442094.1">
    <property type="nucleotide sequence ID" value="NZ_CP194061.1"/>
</dbReference>
<keyword evidence="3" id="KW-1185">Reference proteome</keyword>
<feature type="domain" description="THIF-type NAD/FAD binding fold" evidence="1">
    <location>
        <begin position="127"/>
        <end position="196"/>
    </location>
</feature>
<dbReference type="Pfam" id="PF00899">
    <property type="entry name" value="ThiF"/>
    <property type="match status" value="1"/>
</dbReference>
<evidence type="ECO:0000259" key="1">
    <source>
        <dbReference type="Pfam" id="PF00899"/>
    </source>
</evidence>
<reference evidence="2 3" key="1">
    <citation type="submission" date="2023-07" db="EMBL/GenBank/DDBJ databases">
        <title>Sequencing the genomes of 1000 actinobacteria strains.</title>
        <authorList>
            <person name="Klenk H.-P."/>
        </authorList>
    </citation>
    <scope>NUCLEOTIDE SEQUENCE [LARGE SCALE GENOMIC DNA]</scope>
    <source>
        <strain evidence="2 3">DSM 14785</strain>
    </source>
</reference>
<evidence type="ECO:0000313" key="2">
    <source>
        <dbReference type="EMBL" id="MDQ0426400.1"/>
    </source>
</evidence>
<evidence type="ECO:0000313" key="3">
    <source>
        <dbReference type="Proteomes" id="UP001240250"/>
    </source>
</evidence>
<proteinExistence type="predicted"/>
<gene>
    <name evidence="2" type="ORF">JO380_002781</name>
</gene>
<protein>
    <submittedName>
        <fullName evidence="2">Bacteriocin biosynthesis cyclodehydratase domain-containing protein</fullName>
    </submittedName>
</protein>
<dbReference type="InterPro" id="IPR000594">
    <property type="entry name" value="ThiF_NAD_FAD-bd"/>
</dbReference>
<dbReference type="Gene3D" id="3.40.50.720">
    <property type="entry name" value="NAD(P)-binding Rossmann-like Domain"/>
    <property type="match status" value="1"/>
</dbReference>